<evidence type="ECO:0000256" key="1">
    <source>
        <dbReference type="ARBA" id="ARBA00004613"/>
    </source>
</evidence>
<evidence type="ECO:0000256" key="5">
    <source>
        <dbReference type="ARBA" id="ARBA00023180"/>
    </source>
</evidence>
<dbReference type="EMBL" id="CM004466">
    <property type="protein sequence ID" value="OCU02562.1"/>
    <property type="molecule type" value="Genomic_DNA"/>
</dbReference>
<evidence type="ECO:0000313" key="9">
    <source>
        <dbReference type="EMBL" id="OCU02562.1"/>
    </source>
</evidence>
<sequence length="260" mass="29683">MWKGFALALALCLLPWGGAESQGHRSRCKQPPDWSIGDQNPMIQSAGKVTVDLRLKLEKEKLVGISYVVVNHQGRHSRAKYDLLKSKVSEHIPVYQQEENQPDVWSLLKGDKDDFFIYDRCGRLVQHLELPYSLLHFPYVEEAVRIAYCGDKCGECEHKIPDADVCKKPEEQPEQEKPVEEKVERPRPHRNHHRHHRPKHSGHRHRHHNNEGGQAAEVDAFQTNNRAGSHNGQGQSVVPQSEVVFVPQREADVPVLALQP</sequence>
<keyword evidence="2" id="KW-0964">Secreted</keyword>
<comment type="subcellular location">
    <subcellularLocation>
        <location evidence="1">Secreted</location>
    </subcellularLocation>
</comment>
<evidence type="ECO:0000256" key="2">
    <source>
        <dbReference type="ARBA" id="ARBA00022525"/>
    </source>
</evidence>
<proteinExistence type="predicted"/>
<evidence type="ECO:0000256" key="7">
    <source>
        <dbReference type="SAM" id="SignalP"/>
    </source>
</evidence>
<keyword evidence="3 7" id="KW-0732">Signal</keyword>
<organism evidence="9 10">
    <name type="scientific">Xenopus laevis</name>
    <name type="common">African clawed frog</name>
    <dbReference type="NCBI Taxonomy" id="8355"/>
    <lineage>
        <taxon>Eukaryota</taxon>
        <taxon>Metazoa</taxon>
        <taxon>Chordata</taxon>
        <taxon>Craniata</taxon>
        <taxon>Vertebrata</taxon>
        <taxon>Euteleostomi</taxon>
        <taxon>Amphibia</taxon>
        <taxon>Batrachia</taxon>
        <taxon>Anura</taxon>
        <taxon>Pipoidea</taxon>
        <taxon>Pipidae</taxon>
        <taxon>Xenopodinae</taxon>
        <taxon>Xenopus</taxon>
        <taxon>Xenopus</taxon>
    </lineage>
</organism>
<feature type="compositionally biased region" description="Basic and acidic residues" evidence="6">
    <location>
        <begin position="167"/>
        <end position="186"/>
    </location>
</feature>
<evidence type="ECO:0000256" key="6">
    <source>
        <dbReference type="SAM" id="MobiDB-lite"/>
    </source>
</evidence>
<feature type="domain" description="Selenoprotein P N-terminal" evidence="8">
    <location>
        <begin position="25"/>
        <end position="51"/>
    </location>
</feature>
<feature type="compositionally biased region" description="Polar residues" evidence="6">
    <location>
        <begin position="221"/>
        <end position="238"/>
    </location>
</feature>
<gene>
    <name evidence="9" type="ORF">XELAEV_18008324mg</name>
</gene>
<feature type="chain" id="PRO_5037585970" description="Selenoprotein P N-terminal domain-containing protein" evidence="7">
    <location>
        <begin position="22"/>
        <end position="260"/>
    </location>
</feature>
<dbReference type="GO" id="GO:0008430">
    <property type="term" value="F:selenium binding"/>
    <property type="evidence" value="ECO:0007669"/>
    <property type="project" value="InterPro"/>
</dbReference>
<keyword evidence="4" id="KW-0712">Selenocysteine</keyword>
<dbReference type="PANTHER" id="PTHR10105:SF3">
    <property type="entry name" value="SELENOPROTEIN P"/>
    <property type="match status" value="1"/>
</dbReference>
<name>A0A974E4G7_XENLA</name>
<feature type="region of interest" description="Disordered" evidence="6">
    <location>
        <begin position="167"/>
        <end position="238"/>
    </location>
</feature>
<keyword evidence="5" id="KW-0325">Glycoprotein</keyword>
<dbReference type="InterPro" id="IPR007671">
    <property type="entry name" value="Selenoprotein-P_N"/>
</dbReference>
<feature type="compositionally biased region" description="Basic residues" evidence="6">
    <location>
        <begin position="187"/>
        <end position="208"/>
    </location>
</feature>
<dbReference type="InterPro" id="IPR037941">
    <property type="entry name" value="SeP"/>
</dbReference>
<evidence type="ECO:0000259" key="8">
    <source>
        <dbReference type="Pfam" id="PF04592"/>
    </source>
</evidence>
<evidence type="ECO:0000256" key="4">
    <source>
        <dbReference type="ARBA" id="ARBA00022933"/>
    </source>
</evidence>
<dbReference type="OMA" id="WRIGEED"/>
<dbReference type="PANTHER" id="PTHR10105">
    <property type="entry name" value="SELENOPROTEIN P"/>
    <property type="match status" value="1"/>
</dbReference>
<dbReference type="GO" id="GO:0005576">
    <property type="term" value="C:extracellular region"/>
    <property type="evidence" value="ECO:0007669"/>
    <property type="project" value="UniProtKB-SubCell"/>
</dbReference>
<feature type="signal peptide" evidence="7">
    <location>
        <begin position="1"/>
        <end position="21"/>
    </location>
</feature>
<feature type="domain" description="Selenoprotein P N-terminal" evidence="8">
    <location>
        <begin position="52"/>
        <end position="233"/>
    </location>
</feature>
<dbReference type="GO" id="GO:0001887">
    <property type="term" value="P:selenium compound metabolic process"/>
    <property type="evidence" value="ECO:0007669"/>
    <property type="project" value="TreeGrafter"/>
</dbReference>
<dbReference type="Proteomes" id="UP000694892">
    <property type="component" value="Chromosome 1L"/>
</dbReference>
<reference evidence="10" key="1">
    <citation type="journal article" date="2016" name="Nature">
        <title>Genome evolution in the allotetraploid frog Xenopus laevis.</title>
        <authorList>
            <person name="Session A.M."/>
            <person name="Uno Y."/>
            <person name="Kwon T."/>
            <person name="Chapman J.A."/>
            <person name="Toyoda A."/>
            <person name="Takahashi S."/>
            <person name="Fukui A."/>
            <person name="Hikosaka A."/>
            <person name="Suzuki A."/>
            <person name="Kondo M."/>
            <person name="van Heeringen S.J."/>
            <person name="Quigley I."/>
            <person name="Heinz S."/>
            <person name="Ogino H."/>
            <person name="Ochi H."/>
            <person name="Hellsten U."/>
            <person name="Lyons J.B."/>
            <person name="Simakov O."/>
            <person name="Putnam N."/>
            <person name="Stites J."/>
            <person name="Kuroki Y."/>
            <person name="Tanaka T."/>
            <person name="Michiue T."/>
            <person name="Watanabe M."/>
            <person name="Bogdanovic O."/>
            <person name="Lister R."/>
            <person name="Georgiou G."/>
            <person name="Paranjpe S.S."/>
            <person name="van Kruijsbergen I."/>
            <person name="Shu S."/>
            <person name="Carlson J."/>
            <person name="Kinoshita T."/>
            <person name="Ohta Y."/>
            <person name="Mawaribuchi S."/>
            <person name="Jenkins J."/>
            <person name="Grimwood J."/>
            <person name="Schmutz J."/>
            <person name="Mitros T."/>
            <person name="Mozaffari S.V."/>
            <person name="Suzuki Y."/>
            <person name="Haramoto Y."/>
            <person name="Yamamoto T.S."/>
            <person name="Takagi C."/>
            <person name="Heald R."/>
            <person name="Miller K."/>
            <person name="Haudenschild C."/>
            <person name="Kitzman J."/>
            <person name="Nakayama T."/>
            <person name="Izutsu Y."/>
            <person name="Robert J."/>
            <person name="Fortriede J."/>
            <person name="Burns K."/>
            <person name="Lotay V."/>
            <person name="Karimi K."/>
            <person name="Yasuoka Y."/>
            <person name="Dichmann D.S."/>
            <person name="Flajnik M.F."/>
            <person name="Houston D.W."/>
            <person name="Shendure J."/>
            <person name="DuPasquier L."/>
            <person name="Vize P.D."/>
            <person name="Zorn A.M."/>
            <person name="Ito M."/>
            <person name="Marcotte E.M."/>
            <person name="Wallingford J.B."/>
            <person name="Ito Y."/>
            <person name="Asashima M."/>
            <person name="Ueno N."/>
            <person name="Matsuda Y."/>
            <person name="Veenstra G.J."/>
            <person name="Fujiyama A."/>
            <person name="Harland R.M."/>
            <person name="Taira M."/>
            <person name="Rokhsar D.S."/>
        </authorList>
    </citation>
    <scope>NUCLEOTIDE SEQUENCE [LARGE SCALE GENOMIC DNA]</scope>
    <source>
        <strain evidence="10">J</strain>
    </source>
</reference>
<dbReference type="Pfam" id="PF04592">
    <property type="entry name" value="SelP_N"/>
    <property type="match status" value="2"/>
</dbReference>
<protein>
    <recommendedName>
        <fullName evidence="8">Selenoprotein P N-terminal domain-containing protein</fullName>
    </recommendedName>
</protein>
<dbReference type="AlphaFoldDB" id="A0A974E4G7"/>
<evidence type="ECO:0000256" key="3">
    <source>
        <dbReference type="ARBA" id="ARBA00022729"/>
    </source>
</evidence>
<accession>A0A974E4G7</accession>
<evidence type="ECO:0000313" key="10">
    <source>
        <dbReference type="Proteomes" id="UP000694892"/>
    </source>
</evidence>